<keyword evidence="2" id="KW-0472">Membrane</keyword>
<dbReference type="RefSeq" id="WP_285667271.1">
    <property type="nucleotide sequence ID" value="NZ_BSTX01000007.1"/>
</dbReference>
<keyword evidence="4" id="KW-1185">Reference proteome</keyword>
<dbReference type="InterPro" id="IPR021454">
    <property type="entry name" value="DUF3105"/>
</dbReference>
<feature type="transmembrane region" description="Helical" evidence="2">
    <location>
        <begin position="32"/>
        <end position="54"/>
    </location>
</feature>
<sequence>MSKKASAPRSRAGAPGNRKRTPVVVAKPGPNWGMIALFGLVGAVVLGLIAWSIITVTQKNNANPSSPSDIEGLSNFRTGAELGRNHVQGDQTYPQSPPVGGNHNPAWETCNGVVYTQQVPDEHAVHSLEHGAVWITYSPDLPADQIASLSKRVEGKDYTLMSPYPGLDKPISLQAWGYQLKVDKADDERITQFINLFRLKASVEPGATCNGGVQATGAAPVDTSQGA</sequence>
<organism evidence="3 4">
    <name type="scientific">Actinorhabdospora filicis</name>
    <dbReference type="NCBI Taxonomy" id="1785913"/>
    <lineage>
        <taxon>Bacteria</taxon>
        <taxon>Bacillati</taxon>
        <taxon>Actinomycetota</taxon>
        <taxon>Actinomycetes</taxon>
        <taxon>Micromonosporales</taxon>
        <taxon>Micromonosporaceae</taxon>
        <taxon>Actinorhabdospora</taxon>
    </lineage>
</organism>
<keyword evidence="2" id="KW-1133">Transmembrane helix</keyword>
<protein>
    <recommendedName>
        <fullName evidence="5">DUF3105 domain-containing protein</fullName>
    </recommendedName>
</protein>
<proteinExistence type="predicted"/>
<evidence type="ECO:0000313" key="3">
    <source>
        <dbReference type="EMBL" id="GLZ81718.1"/>
    </source>
</evidence>
<comment type="caution">
    <text evidence="3">The sequence shown here is derived from an EMBL/GenBank/DDBJ whole genome shotgun (WGS) entry which is preliminary data.</text>
</comment>
<dbReference type="EMBL" id="BSTX01000007">
    <property type="protein sequence ID" value="GLZ81718.1"/>
    <property type="molecule type" value="Genomic_DNA"/>
</dbReference>
<accession>A0A9W6STE1</accession>
<name>A0A9W6STE1_9ACTN</name>
<dbReference type="AlphaFoldDB" id="A0A9W6STE1"/>
<keyword evidence="2" id="KW-0812">Transmembrane</keyword>
<evidence type="ECO:0000256" key="1">
    <source>
        <dbReference type="SAM" id="MobiDB-lite"/>
    </source>
</evidence>
<feature type="region of interest" description="Disordered" evidence="1">
    <location>
        <begin position="1"/>
        <end position="22"/>
    </location>
</feature>
<dbReference type="Proteomes" id="UP001165079">
    <property type="component" value="Unassembled WGS sequence"/>
</dbReference>
<evidence type="ECO:0000313" key="4">
    <source>
        <dbReference type="Proteomes" id="UP001165079"/>
    </source>
</evidence>
<evidence type="ECO:0008006" key="5">
    <source>
        <dbReference type="Google" id="ProtNLM"/>
    </source>
</evidence>
<dbReference type="Pfam" id="PF11303">
    <property type="entry name" value="DUF3105"/>
    <property type="match status" value="1"/>
</dbReference>
<reference evidence="3" key="1">
    <citation type="submission" date="2023-03" db="EMBL/GenBank/DDBJ databases">
        <title>Actinorhabdospora filicis NBRC 111898.</title>
        <authorList>
            <person name="Ichikawa N."/>
            <person name="Sato H."/>
            <person name="Tonouchi N."/>
        </authorList>
    </citation>
    <scope>NUCLEOTIDE SEQUENCE</scope>
    <source>
        <strain evidence="3">NBRC 111898</strain>
    </source>
</reference>
<evidence type="ECO:0000256" key="2">
    <source>
        <dbReference type="SAM" id="Phobius"/>
    </source>
</evidence>
<gene>
    <name evidence="3" type="ORF">Afil01_65250</name>
</gene>